<dbReference type="GO" id="GO:0004775">
    <property type="term" value="F:succinate-CoA ligase (ADP-forming) activity"/>
    <property type="evidence" value="ECO:0007669"/>
    <property type="project" value="TreeGrafter"/>
</dbReference>
<name>A0A7D8YWC1_VANHU</name>
<dbReference type="InterPro" id="IPR016102">
    <property type="entry name" value="Succinyl-CoA_synth-like"/>
</dbReference>
<dbReference type="GO" id="GO:0009361">
    <property type="term" value="C:succinate-CoA ligase complex (ADP-forming)"/>
    <property type="evidence" value="ECO:0007669"/>
    <property type="project" value="TreeGrafter"/>
</dbReference>
<accession>A0A7D8YWC1</accession>
<comment type="caution">
    <text evidence="3">The sequence shown here is derived from an EMBL/GenBank/DDBJ whole genome shotgun (WGS) entry which is preliminary data.</text>
</comment>
<dbReference type="PANTHER" id="PTHR11117">
    <property type="entry name" value="SUCCINYL-COA LIGASE SUBUNIT ALPHA"/>
    <property type="match status" value="1"/>
</dbReference>
<organism evidence="3 4">
    <name type="scientific">Vanrija humicola</name>
    <name type="common">Yeast</name>
    <name type="synonym">Cryptococcus humicola</name>
    <dbReference type="NCBI Taxonomy" id="5417"/>
    <lineage>
        <taxon>Eukaryota</taxon>
        <taxon>Fungi</taxon>
        <taxon>Dikarya</taxon>
        <taxon>Basidiomycota</taxon>
        <taxon>Agaricomycotina</taxon>
        <taxon>Tremellomycetes</taxon>
        <taxon>Trichosporonales</taxon>
        <taxon>Trichosporonaceae</taxon>
        <taxon>Vanrija</taxon>
    </lineage>
</organism>
<evidence type="ECO:0000256" key="1">
    <source>
        <dbReference type="SAM" id="MobiDB-lite"/>
    </source>
</evidence>
<evidence type="ECO:0000313" key="4">
    <source>
        <dbReference type="Proteomes" id="UP000473826"/>
    </source>
</evidence>
<feature type="domain" description="CoA-binding" evidence="2">
    <location>
        <begin position="368"/>
        <end position="463"/>
    </location>
</feature>
<keyword evidence="4" id="KW-1185">Reference proteome</keyword>
<dbReference type="InterPro" id="IPR003781">
    <property type="entry name" value="CoA-bd"/>
</dbReference>
<feature type="compositionally biased region" description="Low complexity" evidence="1">
    <location>
        <begin position="332"/>
        <end position="348"/>
    </location>
</feature>
<dbReference type="Proteomes" id="UP000473826">
    <property type="component" value="Unassembled WGS sequence"/>
</dbReference>
<gene>
    <name evidence="3" type="ORF">VHUM_02043</name>
</gene>
<feature type="region of interest" description="Disordered" evidence="1">
    <location>
        <begin position="332"/>
        <end position="354"/>
    </location>
</feature>
<dbReference type="Gene3D" id="3.40.50.261">
    <property type="entry name" value="Succinyl-CoA synthetase domains"/>
    <property type="match status" value="2"/>
</dbReference>
<reference evidence="3 4" key="1">
    <citation type="journal article" date="2019" name="PLoS Genet.">
        <title>Convergent evolution of linked mating-type loci in basidiomycete fungi.</title>
        <authorList>
            <person name="Sun S."/>
            <person name="Coelho M.A."/>
            <person name="Heitman J."/>
            <person name="Nowrousian M."/>
        </authorList>
    </citation>
    <scope>NUCLEOTIDE SEQUENCE [LARGE SCALE GENOMIC DNA]</scope>
    <source>
        <strain evidence="3 4">CBS 4282</strain>
    </source>
</reference>
<dbReference type="GO" id="GO:0006099">
    <property type="term" value="P:tricarboxylic acid cycle"/>
    <property type="evidence" value="ECO:0007669"/>
    <property type="project" value="TreeGrafter"/>
</dbReference>
<dbReference type="InterPro" id="IPR036291">
    <property type="entry name" value="NAD(P)-bd_dom_sf"/>
</dbReference>
<dbReference type="PRINTS" id="PR01798">
    <property type="entry name" value="SCOASYNTHASE"/>
</dbReference>
<dbReference type="Pfam" id="PF00549">
    <property type="entry name" value="Ligase_CoA"/>
    <property type="match status" value="2"/>
</dbReference>
<dbReference type="SMART" id="SM00881">
    <property type="entry name" value="CoA_binding"/>
    <property type="match status" value="1"/>
</dbReference>
<protein>
    <recommendedName>
        <fullName evidence="2">CoA-binding domain-containing protein</fullName>
    </recommendedName>
</protein>
<dbReference type="OrthoDB" id="1664372at2759"/>
<evidence type="ECO:0000313" key="3">
    <source>
        <dbReference type="EMBL" id="TXT10538.1"/>
    </source>
</evidence>
<sequence>MLALSALQRAPRLTRTLHVRPAAVTDLLASYLPSGVAASPASSDKVGCGASLGADDRPQPGIPFKLWASRASNAPVIEVGDAALQLDILDGALPPTTAQWLEAVGVDRADVDSAKDALGGVWGAWRDNDLLRVEGVLHPGNTSLSSVQILADDFALPRRPHLAPLADADRIHALEAQAAAGKLFYHKSRQGGNIGCYGYGAGIALATQDVLVAEGGKPANFLDGGGGATEANVQAAMNVVLADPDVDVFFINSFGGLTKMDLIAKGVVQNLRARKEKGETIPPIVARLRGTGEEEAREILAEATDLADTITYIGDMKTAAAEAVRLANKAQAGKAGPKTAAAPTPSASRTPVVFSQDGQYEKTLRNLVVEKGDTVMVLGMGKASQANCAIAKEYGTNIIGAVAPNKGGQEFLGTPTFGSVKEGVASLKPRIASVFVPPQAAADSIIECIEAEIPLIVAYAEGVPTHEQLKVQRALRSQSKSRLVGANCPGVIFPHQRVKLGIQPLRVHSPGSIGIFSRSGTVSYELAGATTALGLGQSAVYGLGGDPFPGTRTWEALQLMLDDPYTKVICLVGEIGGQMEEEAAAVYKAYLAGLAPSVKAKPVVGFVAGAATQRGLMYGHAGAVWWSQDETADAKRQVLADAGMIMAPTLGDLGGLLKREHDKLSA</sequence>
<dbReference type="GO" id="GO:0004776">
    <property type="term" value="F:succinate-CoA ligase (GDP-forming) activity"/>
    <property type="evidence" value="ECO:0007669"/>
    <property type="project" value="TreeGrafter"/>
</dbReference>
<dbReference type="AlphaFoldDB" id="A0A7D8YWC1"/>
<dbReference type="SUPFAM" id="SSF51735">
    <property type="entry name" value="NAD(P)-binding Rossmann-fold domains"/>
    <property type="match status" value="1"/>
</dbReference>
<dbReference type="Pfam" id="PF02629">
    <property type="entry name" value="CoA_binding"/>
    <property type="match status" value="1"/>
</dbReference>
<dbReference type="PANTHER" id="PTHR11117:SF2">
    <property type="entry name" value="SUCCINATE--COA LIGASE [ADP_GDP-FORMING] SUBUNIT ALPHA, MITOCHONDRIAL"/>
    <property type="match status" value="1"/>
</dbReference>
<evidence type="ECO:0000259" key="2">
    <source>
        <dbReference type="SMART" id="SM00881"/>
    </source>
</evidence>
<dbReference type="InterPro" id="IPR005811">
    <property type="entry name" value="SUCC_ACL_C"/>
</dbReference>
<dbReference type="GO" id="GO:0005739">
    <property type="term" value="C:mitochondrion"/>
    <property type="evidence" value="ECO:0007669"/>
    <property type="project" value="TreeGrafter"/>
</dbReference>
<dbReference type="SUPFAM" id="SSF52210">
    <property type="entry name" value="Succinyl-CoA synthetase domains"/>
    <property type="match status" value="2"/>
</dbReference>
<proteinExistence type="predicted"/>
<dbReference type="EMBL" id="QKWK01000005">
    <property type="protein sequence ID" value="TXT10538.1"/>
    <property type="molecule type" value="Genomic_DNA"/>
</dbReference>
<dbReference type="Gene3D" id="3.40.50.720">
    <property type="entry name" value="NAD(P)-binding Rossmann-like Domain"/>
    <property type="match status" value="1"/>
</dbReference>